<dbReference type="AlphaFoldDB" id="A0A7C8YGW9"/>
<feature type="compositionally biased region" description="Basic and acidic residues" evidence="2">
    <location>
        <begin position="25"/>
        <end position="36"/>
    </location>
</feature>
<dbReference type="SUPFAM" id="SSF57850">
    <property type="entry name" value="RING/U-box"/>
    <property type="match status" value="1"/>
</dbReference>
<dbReference type="Pfam" id="PF13920">
    <property type="entry name" value="zf-C3HC4_3"/>
    <property type="match status" value="1"/>
</dbReference>
<proteinExistence type="predicted"/>
<keyword evidence="1" id="KW-0863">Zinc-finger</keyword>
<dbReference type="GO" id="GO:0008270">
    <property type="term" value="F:zinc ion binding"/>
    <property type="evidence" value="ECO:0007669"/>
    <property type="project" value="UniProtKB-KW"/>
</dbReference>
<sequence>MSAAVGSASTNQAARLLLGMNPPPSDHHHHPDERESATTTAGRIRTLLDLLMTEKIGGLDRTTRSNGAGGASRWRALRERLGFGTSVIGCCGASTWRFGSSPLVDDEDTSDDEDGVVLVEFGHQQQEVDQQARDSAARGMNLAAALAAEREVRPPRTPLRRLLTAEKSGLELEREREGEVEVGGESDDSVCCVCMGRKKGAAMIPCGHTYCRVCSREVRITRGCCPLCNRPILDILDLF</sequence>
<dbReference type="SMART" id="SM00184">
    <property type="entry name" value="RING"/>
    <property type="match status" value="1"/>
</dbReference>
<keyword evidence="1" id="KW-0479">Metal-binding</keyword>
<feature type="region of interest" description="Disordered" evidence="2">
    <location>
        <begin position="17"/>
        <end position="41"/>
    </location>
</feature>
<dbReference type="Gene3D" id="3.30.40.10">
    <property type="entry name" value="Zinc/RING finger domain, C3HC4 (zinc finger)"/>
    <property type="match status" value="1"/>
</dbReference>
<accession>A0A7C8YGW9</accession>
<reference evidence="4" key="1">
    <citation type="journal article" date="2013" name="J. Plant Res.">
        <title>Effect of fungi and light on seed germination of three Opuntia species from semiarid lands of central Mexico.</title>
        <authorList>
            <person name="Delgado-Sanchez P."/>
            <person name="Jimenez-Bremont J.F."/>
            <person name="Guerrero-Gonzalez Mde L."/>
            <person name="Flores J."/>
        </authorList>
    </citation>
    <scope>NUCLEOTIDE SEQUENCE</scope>
    <source>
        <tissue evidence="4">Cladode</tissue>
    </source>
</reference>
<keyword evidence="1" id="KW-0862">Zinc</keyword>
<dbReference type="InterPro" id="IPR001841">
    <property type="entry name" value="Znf_RING"/>
</dbReference>
<protein>
    <recommendedName>
        <fullName evidence="3">RING-type domain-containing protein</fullName>
    </recommendedName>
</protein>
<dbReference type="EMBL" id="GISG01017935">
    <property type="protein sequence ID" value="MBA4617811.1"/>
    <property type="molecule type" value="Transcribed_RNA"/>
</dbReference>
<name>A0A7C8YGW9_OPUST</name>
<evidence type="ECO:0000256" key="2">
    <source>
        <dbReference type="SAM" id="MobiDB-lite"/>
    </source>
</evidence>
<evidence type="ECO:0000256" key="1">
    <source>
        <dbReference type="PROSITE-ProRule" id="PRU00175"/>
    </source>
</evidence>
<dbReference type="PANTHER" id="PTHR46629">
    <property type="entry name" value="OS01G0917900 PROTEIN"/>
    <property type="match status" value="1"/>
</dbReference>
<reference evidence="4" key="2">
    <citation type="submission" date="2020-07" db="EMBL/GenBank/DDBJ databases">
        <authorList>
            <person name="Vera ALvarez R."/>
            <person name="Arias-Moreno D.M."/>
            <person name="Jimenez-Jacinto V."/>
            <person name="Jimenez-Bremont J.F."/>
            <person name="Swaminathan K."/>
            <person name="Moose S.P."/>
            <person name="Guerrero-Gonzalez M.L."/>
            <person name="Marino-Ramirez L."/>
            <person name="Landsman D."/>
            <person name="Rodriguez-Kessler M."/>
            <person name="Delgado-Sanchez P."/>
        </authorList>
    </citation>
    <scope>NUCLEOTIDE SEQUENCE</scope>
    <source>
        <tissue evidence="4">Cladode</tissue>
    </source>
</reference>
<dbReference type="InterPro" id="IPR013083">
    <property type="entry name" value="Znf_RING/FYVE/PHD"/>
</dbReference>
<evidence type="ECO:0000313" key="4">
    <source>
        <dbReference type="EMBL" id="MBA4617811.1"/>
    </source>
</evidence>
<dbReference type="PROSITE" id="PS50089">
    <property type="entry name" value="ZF_RING_2"/>
    <property type="match status" value="1"/>
</dbReference>
<evidence type="ECO:0000259" key="3">
    <source>
        <dbReference type="PROSITE" id="PS50089"/>
    </source>
</evidence>
<organism evidence="4">
    <name type="scientific">Opuntia streptacantha</name>
    <name type="common">Prickly pear cactus</name>
    <name type="synonym">Opuntia cardona</name>
    <dbReference type="NCBI Taxonomy" id="393608"/>
    <lineage>
        <taxon>Eukaryota</taxon>
        <taxon>Viridiplantae</taxon>
        <taxon>Streptophyta</taxon>
        <taxon>Embryophyta</taxon>
        <taxon>Tracheophyta</taxon>
        <taxon>Spermatophyta</taxon>
        <taxon>Magnoliopsida</taxon>
        <taxon>eudicotyledons</taxon>
        <taxon>Gunneridae</taxon>
        <taxon>Pentapetalae</taxon>
        <taxon>Caryophyllales</taxon>
        <taxon>Cactineae</taxon>
        <taxon>Cactaceae</taxon>
        <taxon>Opuntioideae</taxon>
        <taxon>Opuntia</taxon>
    </lineage>
</organism>
<feature type="domain" description="RING-type" evidence="3">
    <location>
        <begin position="191"/>
        <end position="229"/>
    </location>
</feature>